<gene>
    <name evidence="1" type="ORF">LOY88_003935</name>
</gene>
<organism evidence="1">
    <name type="scientific">Ophidiomyces ophidiicola</name>
    <dbReference type="NCBI Taxonomy" id="1387563"/>
    <lineage>
        <taxon>Eukaryota</taxon>
        <taxon>Fungi</taxon>
        <taxon>Dikarya</taxon>
        <taxon>Ascomycota</taxon>
        <taxon>Pezizomycotina</taxon>
        <taxon>Eurotiomycetes</taxon>
        <taxon>Eurotiomycetidae</taxon>
        <taxon>Onygenales</taxon>
        <taxon>Onygenaceae</taxon>
        <taxon>Ophidiomyces</taxon>
    </lineage>
</organism>
<reference evidence="1" key="1">
    <citation type="journal article" date="2022" name="bioRxiv">
        <title>Population genetic analysis of Ophidiomyces ophidiicola, the causative agent of snake fungal disease, indicates recent introductions to the USA.</title>
        <authorList>
            <person name="Ladner J.T."/>
            <person name="Palmer J.M."/>
            <person name="Ettinger C.L."/>
            <person name="Stajich J.E."/>
            <person name="Farrell T.M."/>
            <person name="Glorioso B.M."/>
            <person name="Lawson B."/>
            <person name="Price S.J."/>
            <person name="Stengle A.G."/>
            <person name="Grear D.A."/>
            <person name="Lorch J.M."/>
        </authorList>
    </citation>
    <scope>NUCLEOTIDE SEQUENCE</scope>
    <source>
        <strain evidence="1">NWHC 24266-5</strain>
    </source>
</reference>
<sequence>MAISCFLNNAKINTIIPYEPEIDFESALSLSVQHGSEDGAWPFSNIQQRNLLFFDELVTTYIVLQLVDCEEAALKSQIQNIALQLDVYALTVAESKPEAENASASPKEVIFSSSIRDIDDPLVIVNAVGDDEGTRNHIYVIWKSEAYLNRPRARIQHPSVIFSASATIGPVKRLQRAVEDEYLPSLTPASANVFQPLIGFEAQNTAPPYLPASRLLRVAPAAKTEEPSFDISQSAPVPIRIIPAASARVRYARTNTYSTQPAVIASLDFEVTPLMNLELNLESVEISLLHGTVEDFSSSSDVKLPIFCRARDDLTFIYKLVAGQAGHYSTLDISIKAVVLLSKTCQPEVSMRWKTSIDFSIPLNPTFGGASQALQRNNRPSSLSMTMNSTGTSFSGAPPRRSPISPRECGLTVTFSAPLYVEVGQPFDWCAFIVNKSDKMRHFAITVMPKDPRPSESPNPQSPSSINTSIAAGNVAEAVVDESDIFIMTQKAVPHETKLLFLSSEVISR</sequence>
<proteinExistence type="predicted"/>
<dbReference type="EMBL" id="JALBCA010000055">
    <property type="protein sequence ID" value="KAI2385702.1"/>
    <property type="molecule type" value="Genomic_DNA"/>
</dbReference>
<evidence type="ECO:0000313" key="1">
    <source>
        <dbReference type="EMBL" id="KAI2385702.1"/>
    </source>
</evidence>
<protein>
    <submittedName>
        <fullName evidence="1">Uncharacterized protein</fullName>
    </submittedName>
</protein>
<accession>A0ACB8UUV9</accession>
<comment type="caution">
    <text evidence="1">The sequence shown here is derived from an EMBL/GenBank/DDBJ whole genome shotgun (WGS) entry which is preliminary data.</text>
</comment>
<name>A0ACB8UUV9_9EURO</name>